<dbReference type="PROSITE" id="PS51257">
    <property type="entry name" value="PROKAR_LIPOPROTEIN"/>
    <property type="match status" value="1"/>
</dbReference>
<dbReference type="Proteomes" id="UP000199149">
    <property type="component" value="Unassembled WGS sequence"/>
</dbReference>
<keyword evidence="2" id="KW-1185">Reference proteome</keyword>
<dbReference type="AlphaFoldDB" id="A0A1I5AIG8"/>
<sequence>MKFIKFSYILIFFTLFSCDELYDNLFEDDVKSYSCSLSVTIKSWTKSTNNCSYIIDYNSSSLLGDKGVFQIRFKNPKNGYSKFTNEVRIDTGEHSIKVQIENCNSADDIVEVCFISY</sequence>
<proteinExistence type="predicted"/>
<protein>
    <submittedName>
        <fullName evidence="1">Uncharacterized protein</fullName>
    </submittedName>
</protein>
<dbReference type="EMBL" id="FOUZ01000017">
    <property type="protein sequence ID" value="SFN62306.1"/>
    <property type="molecule type" value="Genomic_DNA"/>
</dbReference>
<evidence type="ECO:0000313" key="2">
    <source>
        <dbReference type="Proteomes" id="UP000199149"/>
    </source>
</evidence>
<evidence type="ECO:0000313" key="1">
    <source>
        <dbReference type="EMBL" id="SFN62306.1"/>
    </source>
</evidence>
<name>A0A1I5AIG8_9FLAO</name>
<dbReference type="RefSeq" id="WP_092909994.1">
    <property type="nucleotide sequence ID" value="NZ_FOUZ01000017.1"/>
</dbReference>
<reference evidence="2" key="1">
    <citation type="submission" date="2016-10" db="EMBL/GenBank/DDBJ databases">
        <authorList>
            <person name="Varghese N."/>
            <person name="Submissions S."/>
        </authorList>
    </citation>
    <scope>NUCLEOTIDE SEQUENCE [LARGE SCALE GENOMIC DNA]</scope>
    <source>
        <strain evidence="2">XJ109</strain>
    </source>
</reference>
<dbReference type="STRING" id="684065.SAMN05421738_11717"/>
<accession>A0A1I5AIG8</accession>
<organism evidence="1 2">
    <name type="scientific">Algoriella xinjiangensis</name>
    <dbReference type="NCBI Taxonomy" id="684065"/>
    <lineage>
        <taxon>Bacteria</taxon>
        <taxon>Pseudomonadati</taxon>
        <taxon>Bacteroidota</taxon>
        <taxon>Flavobacteriia</taxon>
        <taxon>Flavobacteriales</taxon>
        <taxon>Weeksellaceae</taxon>
        <taxon>Algoriella</taxon>
    </lineage>
</organism>
<gene>
    <name evidence="1" type="ORF">SAMN05421738_11717</name>
</gene>